<feature type="region of interest" description="Disordered" evidence="1">
    <location>
        <begin position="1"/>
        <end position="22"/>
    </location>
</feature>
<protein>
    <submittedName>
        <fullName evidence="2">Uncharacterized protein</fullName>
    </submittedName>
</protein>
<dbReference type="EMBL" id="LR877145">
    <property type="protein sequence ID" value="CAD2213233.1"/>
    <property type="molecule type" value="Genomic_DNA"/>
</dbReference>
<feature type="region of interest" description="Disordered" evidence="1">
    <location>
        <begin position="396"/>
        <end position="561"/>
    </location>
</feature>
<dbReference type="AlphaFoldDB" id="A0A7G2C3C1"/>
<feature type="region of interest" description="Disordered" evidence="1">
    <location>
        <begin position="270"/>
        <end position="344"/>
    </location>
</feature>
<keyword evidence="3" id="KW-1185">Reference proteome</keyword>
<gene>
    <name evidence="2" type="ORF">ADEAN_000067000</name>
</gene>
<reference evidence="2 3" key="1">
    <citation type="submission" date="2020-08" db="EMBL/GenBank/DDBJ databases">
        <authorList>
            <person name="Newling K."/>
            <person name="Davey J."/>
            <person name="Forrester S."/>
        </authorList>
    </citation>
    <scope>NUCLEOTIDE SEQUENCE [LARGE SCALE GENOMIC DNA]</scope>
    <source>
        <strain evidence="3">Crithidia deanei Carvalho (ATCC PRA-265)</strain>
    </source>
</reference>
<sequence>MHRQRTSSDATYREGTNPRETRELSVASDFASEMSLDFAGRMDQLAERELSELLSQLWLGVRSETRVRDALTSPRTNWNPYRPARGGANIRREILNSQIAEFESFVHINTLYVRGAQIVNPHPPKGERSKSLEQMARTSLSNSLFPSADYRCCHIPEEKEVCQLQVNGTAASIRKPTRADTTEEILVQDGAQLVEVFAVDRSGGEPPKAADGKDTLLEPAEQLQAEMVDCVFRDVWSKVVVPHYVKLLGEEKDAADSSPTDEVQFLCAEGRPASVRHNSLTGSTNPSPTHRPRPTTGPANMRKESLVSQPSSAGAALTRHQTDDDTVLMKGKRKKKERKGVNPTETLVELEAKGETEAFLPARRGYRHNSDSHNTLNSGNTSVRHSTIMFAEDLEQSPPDAKNTKNNSNSASPASPFREKEATPIRTSSANNRSVLATNRAETAGQMAAVYGIKPKKKRKKVTSESGKNTLNRKPSKKGKPPVSPPEDGGGEIKPQSAAGARPPRSDGHSSPLQSGRRYKELVPMEVPPTKPGSGPDLEPTPPVGITPGSLLARPDCLWPH</sequence>
<proteinExistence type="predicted"/>
<evidence type="ECO:0000313" key="2">
    <source>
        <dbReference type="EMBL" id="CAD2213233.1"/>
    </source>
</evidence>
<evidence type="ECO:0000256" key="1">
    <source>
        <dbReference type="SAM" id="MobiDB-lite"/>
    </source>
</evidence>
<dbReference type="Proteomes" id="UP000515908">
    <property type="component" value="Chromosome 01"/>
</dbReference>
<name>A0A7G2C3C1_9TRYP</name>
<feature type="compositionally biased region" description="Polar residues" evidence="1">
    <location>
        <begin position="464"/>
        <end position="473"/>
    </location>
</feature>
<accession>A0A7G2C3C1</accession>
<feature type="compositionally biased region" description="Low complexity" evidence="1">
    <location>
        <begin position="404"/>
        <end position="416"/>
    </location>
</feature>
<feature type="compositionally biased region" description="Polar residues" evidence="1">
    <location>
        <begin position="425"/>
        <end position="441"/>
    </location>
</feature>
<evidence type="ECO:0000313" key="3">
    <source>
        <dbReference type="Proteomes" id="UP000515908"/>
    </source>
</evidence>
<feature type="compositionally biased region" description="Polar residues" evidence="1">
    <location>
        <begin position="276"/>
        <end position="288"/>
    </location>
</feature>
<dbReference type="VEuPathDB" id="TriTrypDB:ADEAN_000067000"/>
<organism evidence="2 3">
    <name type="scientific">Angomonas deanei</name>
    <dbReference type="NCBI Taxonomy" id="59799"/>
    <lineage>
        <taxon>Eukaryota</taxon>
        <taxon>Discoba</taxon>
        <taxon>Euglenozoa</taxon>
        <taxon>Kinetoplastea</taxon>
        <taxon>Metakinetoplastina</taxon>
        <taxon>Trypanosomatida</taxon>
        <taxon>Trypanosomatidae</taxon>
        <taxon>Strigomonadinae</taxon>
        <taxon>Angomonas</taxon>
    </lineage>
</organism>